<feature type="domain" description="HTH merR-type" evidence="5">
    <location>
        <begin position="4"/>
        <end position="74"/>
    </location>
</feature>
<dbReference type="InterPro" id="IPR009061">
    <property type="entry name" value="DNA-bd_dom_put_sf"/>
</dbReference>
<dbReference type="SUPFAM" id="SSF46955">
    <property type="entry name" value="Putative DNA-binding domain"/>
    <property type="match status" value="1"/>
</dbReference>
<dbReference type="PANTHER" id="PTHR30204">
    <property type="entry name" value="REDOX-CYCLING DRUG-SENSING TRANSCRIPTIONAL ACTIVATOR SOXR"/>
    <property type="match status" value="1"/>
</dbReference>
<keyword evidence="4" id="KW-0804">Transcription</keyword>
<dbReference type="EMBL" id="JAAGPU010000002">
    <property type="protein sequence ID" value="NEU03642.1"/>
    <property type="molecule type" value="Genomic_DNA"/>
</dbReference>
<dbReference type="SMART" id="SM00422">
    <property type="entry name" value="HTH_MERR"/>
    <property type="match status" value="1"/>
</dbReference>
<dbReference type="Gene3D" id="3.20.80.10">
    <property type="entry name" value="Regulatory factor, effector binding domain"/>
    <property type="match status" value="1"/>
</dbReference>
<evidence type="ECO:0000256" key="2">
    <source>
        <dbReference type="ARBA" id="ARBA00023015"/>
    </source>
</evidence>
<dbReference type="PROSITE" id="PS50937">
    <property type="entry name" value="HTH_MERR_2"/>
    <property type="match status" value="1"/>
</dbReference>
<dbReference type="CDD" id="cd01107">
    <property type="entry name" value="HTH_BmrR"/>
    <property type="match status" value="1"/>
</dbReference>
<evidence type="ECO:0000256" key="1">
    <source>
        <dbReference type="ARBA" id="ARBA00022491"/>
    </source>
</evidence>
<comment type="caution">
    <text evidence="6">The sequence shown here is derived from an EMBL/GenBank/DDBJ whole genome shotgun (WGS) entry which is preliminary data.</text>
</comment>
<name>A0A6M0H201_9CLOT</name>
<accession>A0A6M0H201</accession>
<dbReference type="AlphaFoldDB" id="A0A6M0H201"/>
<dbReference type="InterPro" id="IPR011256">
    <property type="entry name" value="Reg_factor_effector_dom_sf"/>
</dbReference>
<organism evidence="6 7">
    <name type="scientific">Clostridium senegalense</name>
    <dbReference type="NCBI Taxonomy" id="1465809"/>
    <lineage>
        <taxon>Bacteria</taxon>
        <taxon>Bacillati</taxon>
        <taxon>Bacillota</taxon>
        <taxon>Clostridia</taxon>
        <taxon>Eubacteriales</taxon>
        <taxon>Clostridiaceae</taxon>
        <taxon>Clostridium</taxon>
    </lineage>
</organism>
<dbReference type="Gene3D" id="1.10.1660.10">
    <property type="match status" value="1"/>
</dbReference>
<evidence type="ECO:0000313" key="6">
    <source>
        <dbReference type="EMBL" id="NEU03642.1"/>
    </source>
</evidence>
<keyword evidence="2" id="KW-0805">Transcription regulation</keyword>
<dbReference type="SUPFAM" id="SSF55136">
    <property type="entry name" value="Probable bacterial effector-binding domain"/>
    <property type="match status" value="1"/>
</dbReference>
<keyword evidence="3" id="KW-0238">DNA-binding</keyword>
<dbReference type="InterPro" id="IPR000551">
    <property type="entry name" value="MerR-type_HTH_dom"/>
</dbReference>
<evidence type="ECO:0000256" key="3">
    <source>
        <dbReference type="ARBA" id="ARBA00023125"/>
    </source>
</evidence>
<evidence type="ECO:0000313" key="7">
    <source>
        <dbReference type="Proteomes" id="UP000481872"/>
    </source>
</evidence>
<dbReference type="InterPro" id="IPR047057">
    <property type="entry name" value="MerR_fam"/>
</dbReference>
<keyword evidence="7" id="KW-1185">Reference proteome</keyword>
<proteinExistence type="predicted"/>
<dbReference type="RefSeq" id="WP_061995422.1">
    <property type="nucleotide sequence ID" value="NZ_JAAGPU010000002.1"/>
</dbReference>
<gene>
    <name evidence="6" type="ORF">G3M99_01990</name>
</gene>
<sequence>MKNKILIGEMAKLHNVSTQTLRYYDKIGLFKPQHIDEENQYRYYDVEQFPMLDSILFFKKLGVSLDEIKAYFHDRDLNKMVDLLKEHEKILKKEINILNKHLKNVREKINIVEYYRDNNNLYICSFREMESRKVVSYNLKNGGNSVNFEYGLKELYKKVKYDNYIFNSRICSIISKENILNGNYKYLDAVGLLVENANIKEDYIKVLKKGIYATITYTGDDEKKYFNKLMRFIKDNNYSVSGDGVMITIIDITFSDYSDEYIKEMQIPVEFNNI</sequence>
<protein>
    <submittedName>
        <fullName evidence="6">MerR family transcriptional regulator</fullName>
    </submittedName>
</protein>
<dbReference type="GO" id="GO:0003677">
    <property type="term" value="F:DNA binding"/>
    <property type="evidence" value="ECO:0007669"/>
    <property type="project" value="UniProtKB-KW"/>
</dbReference>
<dbReference type="GO" id="GO:0003700">
    <property type="term" value="F:DNA-binding transcription factor activity"/>
    <property type="evidence" value="ECO:0007669"/>
    <property type="project" value="InterPro"/>
</dbReference>
<reference evidence="6 7" key="1">
    <citation type="submission" date="2020-02" db="EMBL/GenBank/DDBJ databases">
        <title>Genome assembly of a novel Clostridium senegalense strain.</title>
        <authorList>
            <person name="Gupta T.B."/>
            <person name="Jauregui R."/>
            <person name="Maclean P."/>
            <person name="Nawarathana A."/>
            <person name="Brightwell G."/>
        </authorList>
    </citation>
    <scope>NUCLEOTIDE SEQUENCE [LARGE SCALE GENOMIC DNA]</scope>
    <source>
        <strain evidence="6 7">AGRFS4</strain>
    </source>
</reference>
<dbReference type="PANTHER" id="PTHR30204:SF69">
    <property type="entry name" value="MERR-FAMILY TRANSCRIPTIONAL REGULATOR"/>
    <property type="match status" value="1"/>
</dbReference>
<evidence type="ECO:0000259" key="5">
    <source>
        <dbReference type="PROSITE" id="PS50937"/>
    </source>
</evidence>
<dbReference type="Pfam" id="PF13411">
    <property type="entry name" value="MerR_1"/>
    <property type="match status" value="1"/>
</dbReference>
<evidence type="ECO:0000256" key="4">
    <source>
        <dbReference type="ARBA" id="ARBA00023163"/>
    </source>
</evidence>
<dbReference type="Proteomes" id="UP000481872">
    <property type="component" value="Unassembled WGS sequence"/>
</dbReference>
<keyword evidence="1" id="KW-0678">Repressor</keyword>